<comment type="caution">
    <text evidence="1">The sequence shown here is derived from an EMBL/GenBank/DDBJ whole genome shotgun (WGS) entry which is preliminary data.</text>
</comment>
<dbReference type="Proteomes" id="UP000054843">
    <property type="component" value="Unassembled WGS sequence"/>
</dbReference>
<sequence>MRWHTVPEMTYQGNCTRLIQPGAYARPLKPENSLFREAVVTRPLLQRGSTLPLPYRYPVLAPSGRA</sequence>
<gene>
    <name evidence="1" type="ORF">T10_7608</name>
</gene>
<evidence type="ECO:0000313" key="2">
    <source>
        <dbReference type="Proteomes" id="UP000054843"/>
    </source>
</evidence>
<reference evidence="1 2" key="1">
    <citation type="submission" date="2015-01" db="EMBL/GenBank/DDBJ databases">
        <title>Evolution of Trichinella species and genotypes.</title>
        <authorList>
            <person name="Korhonen P.K."/>
            <person name="Edoardo P."/>
            <person name="Giuseppe L.R."/>
            <person name="Gasser R.B."/>
        </authorList>
    </citation>
    <scope>NUCLEOTIDE SEQUENCE [LARGE SCALE GENOMIC DNA]</scope>
    <source>
        <strain evidence="1">ISS1980</strain>
    </source>
</reference>
<dbReference type="EMBL" id="JYDO01001376">
    <property type="protein sequence ID" value="KRZ64198.1"/>
    <property type="molecule type" value="Genomic_DNA"/>
</dbReference>
<dbReference type="AlphaFoldDB" id="A0A0V1LXP0"/>
<protein>
    <submittedName>
        <fullName evidence="1">Uncharacterized protein</fullName>
    </submittedName>
</protein>
<name>A0A0V1LXP0_9BILA</name>
<accession>A0A0V1LXP0</accession>
<organism evidence="1 2">
    <name type="scientific">Trichinella papuae</name>
    <dbReference type="NCBI Taxonomy" id="268474"/>
    <lineage>
        <taxon>Eukaryota</taxon>
        <taxon>Metazoa</taxon>
        <taxon>Ecdysozoa</taxon>
        <taxon>Nematoda</taxon>
        <taxon>Enoplea</taxon>
        <taxon>Dorylaimia</taxon>
        <taxon>Trichinellida</taxon>
        <taxon>Trichinellidae</taxon>
        <taxon>Trichinella</taxon>
    </lineage>
</organism>
<evidence type="ECO:0000313" key="1">
    <source>
        <dbReference type="EMBL" id="KRZ64198.1"/>
    </source>
</evidence>
<keyword evidence="2" id="KW-1185">Reference proteome</keyword>
<proteinExistence type="predicted"/>